<evidence type="ECO:0000313" key="1">
    <source>
        <dbReference type="EMBL" id="CZR50570.1"/>
    </source>
</evidence>
<proteinExistence type="predicted"/>
<reference evidence="1 2" key="1">
    <citation type="submission" date="2016-03" db="EMBL/GenBank/DDBJ databases">
        <authorList>
            <person name="Ploux O."/>
        </authorList>
    </citation>
    <scope>NUCLEOTIDE SEQUENCE [LARGE SCALE GENOMIC DNA]</scope>
    <source>
        <strain evidence="1 2">UAMH 11012</strain>
    </source>
</reference>
<dbReference type="PANTHER" id="PTHR37542:SF3">
    <property type="entry name" value="PRION-INHIBITION AND PROPAGATION HELO DOMAIN-CONTAINING PROTEIN"/>
    <property type="match status" value="1"/>
</dbReference>
<organism evidence="1 2">
    <name type="scientific">Phialocephala subalpina</name>
    <dbReference type="NCBI Taxonomy" id="576137"/>
    <lineage>
        <taxon>Eukaryota</taxon>
        <taxon>Fungi</taxon>
        <taxon>Dikarya</taxon>
        <taxon>Ascomycota</taxon>
        <taxon>Pezizomycotina</taxon>
        <taxon>Leotiomycetes</taxon>
        <taxon>Helotiales</taxon>
        <taxon>Mollisiaceae</taxon>
        <taxon>Phialocephala</taxon>
        <taxon>Phialocephala fortinii species complex</taxon>
    </lineage>
</organism>
<dbReference type="OrthoDB" id="1911848at2759"/>
<dbReference type="AlphaFoldDB" id="A0A1L7WCQ6"/>
<dbReference type="EMBL" id="FJOG01000001">
    <property type="protein sequence ID" value="CZR50570.1"/>
    <property type="molecule type" value="Genomic_DNA"/>
</dbReference>
<keyword evidence="2" id="KW-1185">Reference proteome</keyword>
<dbReference type="Proteomes" id="UP000184330">
    <property type="component" value="Unassembled WGS sequence"/>
</dbReference>
<evidence type="ECO:0000313" key="2">
    <source>
        <dbReference type="Proteomes" id="UP000184330"/>
    </source>
</evidence>
<protein>
    <recommendedName>
        <fullName evidence="3">Protein kinase domain-containing protein</fullName>
    </recommendedName>
</protein>
<sequence>MSQLKIEYPHQELIAFINSSQRLRKAIPPNVYREDVITTKNTIHLSALHTLCPSTTGSHSPKQVLLCAKPSSIPFPNPSNCQPRVWLPLRIPRSYSHLEIVINADKEFETDARGGSSENMRSYLYLRTDEDVNRPEEIRTLKFEGLFKIDERSLPALVYECAQKPLKLRDVLLTIEKPSGDDRGKLAAIIATQIRSLNVHFRLRHAGLRTESFIFFGDAKKPDLTNPYLLDWGRPSSPSIYEHPEYQAGQSLWFHDVWSLMMILSEIAEWKPVDGTFQDANELPRKKLQRKKEVMDASWKGDRIAKVMQYGFKFLEKDRSTLESLSRKEVKRFFDRLCSLIDGP</sequence>
<accession>A0A1L7WCQ6</accession>
<name>A0A1L7WCQ6_9HELO</name>
<dbReference type="PANTHER" id="PTHR37542">
    <property type="entry name" value="HELO DOMAIN-CONTAINING PROTEIN-RELATED"/>
    <property type="match status" value="1"/>
</dbReference>
<gene>
    <name evidence="1" type="ORF">PAC_00444</name>
</gene>
<evidence type="ECO:0008006" key="3">
    <source>
        <dbReference type="Google" id="ProtNLM"/>
    </source>
</evidence>